<proteinExistence type="inferred from homology"/>
<evidence type="ECO:0000256" key="2">
    <source>
        <dbReference type="ARBA" id="ARBA00022801"/>
    </source>
</evidence>
<keyword evidence="2" id="KW-0378">Hydrolase</keyword>
<evidence type="ECO:0000313" key="4">
    <source>
        <dbReference type="Proteomes" id="UP000297834"/>
    </source>
</evidence>
<dbReference type="OrthoDB" id="9799036at2"/>
<accession>A0A4Y7XE95</accession>
<name>A0A4Y7XE95_9GAMM</name>
<keyword evidence="4" id="KW-1185">Reference proteome</keyword>
<dbReference type="AlphaFoldDB" id="A0A4Y7XE95"/>
<dbReference type="STRING" id="1120977.GCA_000619845_00696"/>
<evidence type="ECO:0000313" key="3">
    <source>
        <dbReference type="EMBL" id="TEU27916.1"/>
    </source>
</evidence>
<dbReference type="Pfam" id="PF13279">
    <property type="entry name" value="4HBT_2"/>
    <property type="match status" value="1"/>
</dbReference>
<dbReference type="PANTHER" id="PTHR31793">
    <property type="entry name" value="4-HYDROXYBENZOYL-COA THIOESTERASE FAMILY MEMBER"/>
    <property type="match status" value="1"/>
</dbReference>
<dbReference type="PANTHER" id="PTHR31793:SF27">
    <property type="entry name" value="NOVEL THIOESTERASE SUPERFAMILY DOMAIN AND SAPOSIN A-TYPE DOMAIN CONTAINING PROTEIN (0610012H03RIK)"/>
    <property type="match status" value="1"/>
</dbReference>
<dbReference type="SUPFAM" id="SSF54637">
    <property type="entry name" value="Thioesterase/thiol ester dehydrase-isomerase"/>
    <property type="match status" value="1"/>
</dbReference>
<dbReference type="CDD" id="cd00586">
    <property type="entry name" value="4HBT"/>
    <property type="match status" value="1"/>
</dbReference>
<sequence>MNTYVPASKSSPAAKPVAYQRKDFSWFSPLTTRWADNDIYGHVNNVMYYSYFDSTANRYLIEQGGLDIHDGPIIGLVVDSGCSYFAPVAFPDALEGALRVAHLGRSSVRYELAIFKPGDQQAVAQGHFVHVFVDRQTRQAVAIPDQLREALAQLLVTAN</sequence>
<comment type="caution">
    <text evidence="3">The sequence shown here is derived from an EMBL/GenBank/DDBJ whole genome shotgun (WGS) entry which is preliminary data.</text>
</comment>
<dbReference type="Proteomes" id="UP000297834">
    <property type="component" value="Unassembled WGS sequence"/>
</dbReference>
<dbReference type="Gene3D" id="3.10.129.10">
    <property type="entry name" value="Hotdog Thioesterase"/>
    <property type="match status" value="1"/>
</dbReference>
<dbReference type="GO" id="GO:0047617">
    <property type="term" value="F:fatty acyl-CoA hydrolase activity"/>
    <property type="evidence" value="ECO:0007669"/>
    <property type="project" value="TreeGrafter"/>
</dbReference>
<protein>
    <submittedName>
        <fullName evidence="3">Acyl-CoA thioesterase</fullName>
    </submittedName>
</protein>
<comment type="similarity">
    <text evidence="1">Belongs to the 4-hydroxybenzoyl-CoA thioesterase family.</text>
</comment>
<organism evidence="3 4">
    <name type="scientific">Alkanindiges illinoisensis</name>
    <dbReference type="NCBI Taxonomy" id="197183"/>
    <lineage>
        <taxon>Bacteria</taxon>
        <taxon>Pseudomonadati</taxon>
        <taxon>Pseudomonadota</taxon>
        <taxon>Gammaproteobacteria</taxon>
        <taxon>Moraxellales</taxon>
        <taxon>Moraxellaceae</taxon>
        <taxon>Alkanindiges</taxon>
    </lineage>
</organism>
<dbReference type="RefSeq" id="WP_134244103.1">
    <property type="nucleotide sequence ID" value="NZ_SNTY01000019.1"/>
</dbReference>
<dbReference type="InterPro" id="IPR050563">
    <property type="entry name" value="4-hydroxybenzoyl-CoA_TE"/>
</dbReference>
<reference evidence="3 4" key="1">
    <citation type="submission" date="2019-03" db="EMBL/GenBank/DDBJ databases">
        <title>Alkanindiges illinoisensis: a potential pathogenic isolated from ascites of a gastric cancer patient with abdominal metastasis.</title>
        <authorList>
            <person name="Hu X."/>
            <person name="Yang B."/>
            <person name="Yan X."/>
            <person name="Lin L."/>
            <person name="Zhao H."/>
            <person name="Zhou F."/>
            <person name="Su B."/>
            <person name="Chen J."/>
            <person name="Rui Y."/>
            <person name="Wang Q."/>
            <person name="Zheng L."/>
        </authorList>
    </citation>
    <scope>NUCLEOTIDE SEQUENCE [LARGE SCALE GENOMIC DNA]</scope>
    <source>
        <strain evidence="3 4">NFYY 23406</strain>
    </source>
</reference>
<dbReference type="EMBL" id="SNTY01000019">
    <property type="protein sequence ID" value="TEU27916.1"/>
    <property type="molecule type" value="Genomic_DNA"/>
</dbReference>
<dbReference type="InterPro" id="IPR029069">
    <property type="entry name" value="HotDog_dom_sf"/>
</dbReference>
<evidence type="ECO:0000256" key="1">
    <source>
        <dbReference type="ARBA" id="ARBA00005953"/>
    </source>
</evidence>
<gene>
    <name evidence="3" type="ORF">E2B99_06340</name>
</gene>